<proteinExistence type="inferred from homology"/>
<feature type="region of interest" description="G5" evidence="7">
    <location>
        <begin position="168"/>
        <end position="170"/>
    </location>
</feature>
<feature type="region of interest" description="G1" evidence="7">
    <location>
        <begin position="16"/>
        <end position="23"/>
    </location>
</feature>
<keyword evidence="3 6" id="KW-0547">Nucleotide-binding</keyword>
<feature type="domain" description="Era-type G" evidence="10">
    <location>
        <begin position="8"/>
        <end position="189"/>
    </location>
</feature>
<keyword evidence="6" id="KW-0472">Membrane</keyword>
<dbReference type="EMBL" id="DOGS01000104">
    <property type="protein sequence ID" value="HBQ48253.1"/>
    <property type="molecule type" value="Genomic_DNA"/>
</dbReference>
<dbReference type="InterPro" id="IPR009019">
    <property type="entry name" value="KH_sf_prok-type"/>
</dbReference>
<keyword evidence="6" id="KW-0699">rRNA-binding</keyword>
<evidence type="ECO:0000256" key="8">
    <source>
        <dbReference type="RuleBase" id="RU003761"/>
    </source>
</evidence>
<dbReference type="GO" id="GO:0000028">
    <property type="term" value="P:ribosomal small subunit assembly"/>
    <property type="evidence" value="ECO:0007669"/>
    <property type="project" value="TreeGrafter"/>
</dbReference>
<dbReference type="PROSITE" id="PS51713">
    <property type="entry name" value="G_ERA"/>
    <property type="match status" value="1"/>
</dbReference>
<dbReference type="Proteomes" id="UP000024547">
    <property type="component" value="Unassembled WGS sequence"/>
</dbReference>
<evidence type="ECO:0000259" key="10">
    <source>
        <dbReference type="PROSITE" id="PS51713"/>
    </source>
</evidence>
<evidence type="ECO:0000313" key="14">
    <source>
        <dbReference type="Proteomes" id="UP000024547"/>
    </source>
</evidence>
<dbReference type="SUPFAM" id="SSF52540">
    <property type="entry name" value="P-loop containing nucleoside triphosphate hydrolases"/>
    <property type="match status" value="1"/>
</dbReference>
<comment type="subcellular location">
    <subcellularLocation>
        <location evidence="6">Cytoplasm</location>
    </subcellularLocation>
    <subcellularLocation>
        <location evidence="6">Cell membrane</location>
        <topology evidence="6">Peripheral membrane protein</topology>
    </subcellularLocation>
</comment>
<evidence type="ECO:0000256" key="6">
    <source>
        <dbReference type="HAMAP-Rule" id="MF_00367"/>
    </source>
</evidence>
<dbReference type="CDD" id="cd22534">
    <property type="entry name" value="KH-II_Era"/>
    <property type="match status" value="1"/>
</dbReference>
<dbReference type="InterPro" id="IPR027417">
    <property type="entry name" value="P-loop_NTPase"/>
</dbReference>
<dbReference type="GO" id="GO:0005886">
    <property type="term" value="C:plasma membrane"/>
    <property type="evidence" value="ECO:0007669"/>
    <property type="project" value="UniProtKB-SubCell"/>
</dbReference>
<dbReference type="STRING" id="1280948.HY36_06905"/>
<dbReference type="EMBL" id="AWFH01000034">
    <property type="protein sequence ID" value="KCZ59853.1"/>
    <property type="molecule type" value="Genomic_DNA"/>
</dbReference>
<dbReference type="NCBIfam" id="NF000908">
    <property type="entry name" value="PRK00089.1"/>
    <property type="match status" value="1"/>
</dbReference>
<evidence type="ECO:0000259" key="9">
    <source>
        <dbReference type="PROSITE" id="PS50823"/>
    </source>
</evidence>
<feature type="binding site" evidence="6">
    <location>
        <begin position="63"/>
        <end position="67"/>
    </location>
    <ligand>
        <name>GTP</name>
        <dbReference type="ChEBI" id="CHEBI:37565"/>
    </ligand>
</feature>
<keyword evidence="5 6" id="KW-0342">GTP-binding</keyword>
<dbReference type="NCBIfam" id="TIGR00436">
    <property type="entry name" value="era"/>
    <property type="match status" value="1"/>
</dbReference>
<dbReference type="NCBIfam" id="TIGR00231">
    <property type="entry name" value="small_GTP"/>
    <property type="match status" value="1"/>
</dbReference>
<keyword evidence="6" id="KW-0690">Ribosome biogenesis</keyword>
<dbReference type="EMBL" id="DMBR01000008">
    <property type="protein sequence ID" value="HAE92945.1"/>
    <property type="molecule type" value="Genomic_DNA"/>
</dbReference>
<reference evidence="15 16" key="2">
    <citation type="journal article" date="2018" name="Nat. Biotechnol.">
        <title>A standardized bacterial taxonomy based on genome phylogeny substantially revises the tree of life.</title>
        <authorList>
            <person name="Parks D.H."/>
            <person name="Chuvochina M."/>
            <person name="Waite D.W."/>
            <person name="Rinke C."/>
            <person name="Skarshewski A."/>
            <person name="Chaumeil P.A."/>
            <person name="Hugenholtz P."/>
        </authorList>
    </citation>
    <scope>NUCLEOTIDE SEQUENCE [LARGE SCALE GENOMIC DNA]</scope>
    <source>
        <strain evidence="12">UBA10378</strain>
        <strain evidence="11">UBA8557</strain>
    </source>
</reference>
<evidence type="ECO:0000256" key="2">
    <source>
        <dbReference type="ARBA" id="ARBA00020484"/>
    </source>
</evidence>
<dbReference type="Proteomes" id="UP000263957">
    <property type="component" value="Unassembled WGS sequence"/>
</dbReference>
<dbReference type="Proteomes" id="UP000259173">
    <property type="component" value="Unassembled WGS sequence"/>
</dbReference>
<evidence type="ECO:0000313" key="15">
    <source>
        <dbReference type="Proteomes" id="UP000259173"/>
    </source>
</evidence>
<dbReference type="Pfam" id="PF01926">
    <property type="entry name" value="MMR_HSR1"/>
    <property type="match status" value="1"/>
</dbReference>
<protein>
    <recommendedName>
        <fullName evidence="2 6">GTPase Era</fullName>
    </recommendedName>
</protein>
<name>A0A059DYZ7_9PROT</name>
<dbReference type="PRINTS" id="PR00326">
    <property type="entry name" value="GTP1OBG"/>
</dbReference>
<dbReference type="CDD" id="cd04163">
    <property type="entry name" value="Era"/>
    <property type="match status" value="1"/>
</dbReference>
<dbReference type="PATRIC" id="fig|1280948.3.peg.2477"/>
<dbReference type="GO" id="GO:0005829">
    <property type="term" value="C:cytosol"/>
    <property type="evidence" value="ECO:0007669"/>
    <property type="project" value="TreeGrafter"/>
</dbReference>
<feature type="binding site" evidence="6">
    <location>
        <begin position="139"/>
        <end position="142"/>
    </location>
    <ligand>
        <name>GTP</name>
        <dbReference type="ChEBI" id="CHEBI:37565"/>
    </ligand>
</feature>
<dbReference type="GO" id="GO:0043024">
    <property type="term" value="F:ribosomal small subunit binding"/>
    <property type="evidence" value="ECO:0007669"/>
    <property type="project" value="TreeGrafter"/>
</dbReference>
<dbReference type="GO" id="GO:0005525">
    <property type="term" value="F:GTP binding"/>
    <property type="evidence" value="ECO:0007669"/>
    <property type="project" value="UniProtKB-UniRule"/>
</dbReference>
<dbReference type="SUPFAM" id="SSF54814">
    <property type="entry name" value="Prokaryotic type KH domain (KH-domain type II)"/>
    <property type="match status" value="1"/>
</dbReference>
<feature type="binding site" evidence="6">
    <location>
        <begin position="16"/>
        <end position="23"/>
    </location>
    <ligand>
        <name>GTP</name>
        <dbReference type="ChEBI" id="CHEBI:37565"/>
    </ligand>
</feature>
<keyword evidence="6" id="KW-1003">Cell membrane</keyword>
<comment type="similarity">
    <text evidence="1 6 7 8">Belongs to the TRAFAC class TrmE-Era-EngA-EngB-Septin-like GTPase superfamily. Era GTPase family.</text>
</comment>
<organism evidence="13 14">
    <name type="scientific">Hyphomonas atlantica</name>
    <dbReference type="NCBI Taxonomy" id="1280948"/>
    <lineage>
        <taxon>Bacteria</taxon>
        <taxon>Pseudomonadati</taxon>
        <taxon>Pseudomonadota</taxon>
        <taxon>Alphaproteobacteria</taxon>
        <taxon>Hyphomonadales</taxon>
        <taxon>Hyphomonadaceae</taxon>
        <taxon>Hyphomonas</taxon>
    </lineage>
</organism>
<dbReference type="InterPro" id="IPR015946">
    <property type="entry name" value="KH_dom-like_a/b"/>
</dbReference>
<evidence type="ECO:0000256" key="7">
    <source>
        <dbReference type="PROSITE-ProRule" id="PRU01050"/>
    </source>
</evidence>
<dbReference type="eggNOG" id="COG1159">
    <property type="taxonomic scope" value="Bacteria"/>
</dbReference>
<keyword evidence="6" id="KW-0963">Cytoplasm</keyword>
<gene>
    <name evidence="6" type="primary">era</name>
    <name evidence="11" type="ORF">DCG65_00180</name>
    <name evidence="12" type="ORF">DD728_05110</name>
    <name evidence="13" type="ORF">HY36_06905</name>
</gene>
<evidence type="ECO:0000313" key="11">
    <source>
        <dbReference type="EMBL" id="HAE92945.1"/>
    </source>
</evidence>
<dbReference type="PANTHER" id="PTHR42698:SF1">
    <property type="entry name" value="GTPASE ERA, MITOCHONDRIAL"/>
    <property type="match status" value="1"/>
</dbReference>
<reference evidence="13 14" key="1">
    <citation type="journal article" date="2014" name="Antonie Van Leeuwenhoek">
        <title>Hyphomonas beringensis sp. nov. and Hyphomonas chukchiensis sp. nov., isolated from surface seawater of the Bering Sea and Chukchi Sea.</title>
        <authorList>
            <person name="Li C."/>
            <person name="Lai Q."/>
            <person name="Li G."/>
            <person name="Dong C."/>
            <person name="Wang J."/>
            <person name="Liao Y."/>
            <person name="Shao Z."/>
        </authorList>
    </citation>
    <scope>NUCLEOTIDE SEQUENCE [LARGE SCALE GENOMIC DNA]</scope>
    <source>
        <strain evidence="13 14">22II1-22F38</strain>
    </source>
</reference>
<dbReference type="PANTHER" id="PTHR42698">
    <property type="entry name" value="GTPASE ERA"/>
    <property type="match status" value="1"/>
</dbReference>
<evidence type="ECO:0000313" key="13">
    <source>
        <dbReference type="EMBL" id="KCZ59853.1"/>
    </source>
</evidence>
<dbReference type="InterPro" id="IPR005662">
    <property type="entry name" value="GTPase_Era-like"/>
</dbReference>
<dbReference type="Gene3D" id="3.40.50.300">
    <property type="entry name" value="P-loop containing nucleotide triphosphate hydrolases"/>
    <property type="match status" value="1"/>
</dbReference>
<dbReference type="Gene3D" id="3.30.300.20">
    <property type="match status" value="1"/>
</dbReference>
<dbReference type="InterPro" id="IPR004044">
    <property type="entry name" value="KH_dom_type_2"/>
</dbReference>
<comment type="function">
    <text evidence="6">An essential GTPase that binds both GDP and GTP, with rapid nucleotide exchange. Plays a role in 16S rRNA processing and 30S ribosomal subunit biogenesis and possibly also in cell cycle regulation and energy metabolism.</text>
</comment>
<dbReference type="HAMAP" id="MF_00367">
    <property type="entry name" value="GTPase_Era"/>
    <property type="match status" value="1"/>
</dbReference>
<dbReference type="InterPro" id="IPR030388">
    <property type="entry name" value="G_ERA_dom"/>
</dbReference>
<keyword evidence="14" id="KW-1185">Reference proteome</keyword>
<dbReference type="GO" id="GO:0003924">
    <property type="term" value="F:GTPase activity"/>
    <property type="evidence" value="ECO:0007669"/>
    <property type="project" value="UniProtKB-UniRule"/>
</dbReference>
<evidence type="ECO:0000313" key="16">
    <source>
        <dbReference type="Proteomes" id="UP000263957"/>
    </source>
</evidence>
<dbReference type="InterPro" id="IPR006073">
    <property type="entry name" value="GTP-bd"/>
</dbReference>
<dbReference type="RefSeq" id="WP_035553134.1">
    <property type="nucleotide sequence ID" value="NZ_AWFH01000034.1"/>
</dbReference>
<feature type="domain" description="KH type-2" evidence="9">
    <location>
        <begin position="220"/>
        <end position="297"/>
    </location>
</feature>
<dbReference type="InterPro" id="IPR005225">
    <property type="entry name" value="Small_GTP-bd"/>
</dbReference>
<comment type="caution">
    <text evidence="13">The sequence shown here is derived from an EMBL/GenBank/DDBJ whole genome shotgun (WGS) entry which is preliminary data.</text>
</comment>
<evidence type="ECO:0000256" key="1">
    <source>
        <dbReference type="ARBA" id="ARBA00007921"/>
    </source>
</evidence>
<feature type="region of interest" description="G2" evidence="7">
    <location>
        <begin position="42"/>
        <end position="46"/>
    </location>
</feature>
<comment type="subunit">
    <text evidence="6">Monomer.</text>
</comment>
<dbReference type="PROSITE" id="PS50823">
    <property type="entry name" value="KH_TYPE_2"/>
    <property type="match status" value="1"/>
</dbReference>
<feature type="region of interest" description="G3" evidence="7">
    <location>
        <begin position="63"/>
        <end position="66"/>
    </location>
</feature>
<evidence type="ECO:0000256" key="3">
    <source>
        <dbReference type="ARBA" id="ARBA00022741"/>
    </source>
</evidence>
<evidence type="ECO:0000256" key="4">
    <source>
        <dbReference type="ARBA" id="ARBA00022884"/>
    </source>
</evidence>
<sequence>MTDIPITRAGFAAIIGAPNAGKSTLTNRLVGTKVAIVTHKVQTTRFPVRGVAQLDGTQIVLVDTPGIFAAKRRLDRAMVKAAWSGAEDADAIVHLIDASAWVAERENKVDGAQKKSLEDDRRVIEQLKQSGRKAFLALNKIDLFPHDQILPIIAELNETGVYDEIFMISAENGDGVEALEKAVAARMPEGPALYPPDQIADLPMRLLAAEVTREKLMLRLHQELPYQLMVETESWEERKDGSVRVQQVVIVGRENHKSMVLGKGGAAIKDVGRKAREELSEMLGRKVHLFLFVKVDERWQERRESYQGLGLEFDV</sequence>
<feature type="region of interest" description="G4" evidence="7">
    <location>
        <begin position="139"/>
        <end position="142"/>
    </location>
</feature>
<dbReference type="OrthoDB" id="9805918at2"/>
<keyword evidence="4 6" id="KW-0694">RNA-binding</keyword>
<accession>A0A059DYZ7</accession>
<dbReference type="Pfam" id="PF07650">
    <property type="entry name" value="KH_2"/>
    <property type="match status" value="1"/>
</dbReference>
<dbReference type="AlphaFoldDB" id="A0A059DYZ7"/>
<evidence type="ECO:0000313" key="12">
    <source>
        <dbReference type="EMBL" id="HBQ48253.1"/>
    </source>
</evidence>
<dbReference type="GO" id="GO:0070181">
    <property type="term" value="F:small ribosomal subunit rRNA binding"/>
    <property type="evidence" value="ECO:0007669"/>
    <property type="project" value="UniProtKB-UniRule"/>
</dbReference>
<evidence type="ECO:0000256" key="5">
    <source>
        <dbReference type="ARBA" id="ARBA00023134"/>
    </source>
</evidence>